<evidence type="ECO:0000256" key="3">
    <source>
        <dbReference type="ARBA" id="ARBA00023315"/>
    </source>
</evidence>
<proteinExistence type="inferred from homology"/>
<dbReference type="PIRSF" id="PIRSF000451">
    <property type="entry name" value="PKS_III"/>
    <property type="match status" value="1"/>
</dbReference>
<evidence type="ECO:0000259" key="5">
    <source>
        <dbReference type="Pfam" id="PF02797"/>
    </source>
</evidence>
<gene>
    <name evidence="6" type="ORF">NP064_06835</name>
</gene>
<dbReference type="RefSeq" id="WP_227568878.1">
    <property type="nucleotide sequence ID" value="NZ_CP101988.1"/>
</dbReference>
<accession>A0ABY5L1D8</accession>
<dbReference type="Gene3D" id="3.40.47.10">
    <property type="match status" value="2"/>
</dbReference>
<keyword evidence="2" id="KW-0808">Transferase</keyword>
<evidence type="ECO:0000313" key="6">
    <source>
        <dbReference type="EMBL" id="UUI76595.1"/>
    </source>
</evidence>
<reference evidence="6 7" key="1">
    <citation type="submission" date="2022-07" db="EMBL/GenBank/DDBJ databases">
        <title>Novel species in genus cellulomonas.</title>
        <authorList>
            <person name="Ye L."/>
        </authorList>
    </citation>
    <scope>NUCLEOTIDE SEQUENCE [LARGE SCALE GENOMIC DNA]</scope>
    <source>
        <strain evidence="7">zg-Y338</strain>
    </source>
</reference>
<keyword evidence="3" id="KW-0012">Acyltransferase</keyword>
<dbReference type="PANTHER" id="PTHR11877:SF99">
    <property type="entry name" value="1,3,6,8-TETRAHYDROXYNAPHTHALENE SYNTHASE"/>
    <property type="match status" value="1"/>
</dbReference>
<dbReference type="PANTHER" id="PTHR11877">
    <property type="entry name" value="HYDROXYMETHYLGLUTARYL-COA SYNTHASE"/>
    <property type="match status" value="1"/>
</dbReference>
<dbReference type="Pfam" id="PF02797">
    <property type="entry name" value="Chal_sti_synt_C"/>
    <property type="match status" value="1"/>
</dbReference>
<evidence type="ECO:0000259" key="4">
    <source>
        <dbReference type="Pfam" id="PF00195"/>
    </source>
</evidence>
<sequence length="359" mass="36650">MSRIVAVAPVLPEHAYSQATVTEHIGPLLSADPARRGAIGRLNAASGVATRHLALPIEQYAGLTSFGQANDLFISVGLDLAEEAVRQALKSASLAPDDVDLIMFTSITGVAAPSLDALLVGRIGMRPDVKRIPVFGLGCVAGAAGLARVHDHLLGHPSDIALLVSVELCSLTLQRGDDSLANVVSCALFGDGATAVVVAGDERAASAGLTGPQITATRSWLFPGTEDLLGWDVVDSGFRIVLSPTLPAVVEASLGHATEQFLGAHGLVASDVAAWLVHSGGPKILDAVGRAIGLEPDALRLSRGVLSRAGNLSSSGVLHVLADALSSTSCAPPGSPVVLLALGPGVSSELLLLRWEGLS</sequence>
<dbReference type="Pfam" id="PF00195">
    <property type="entry name" value="Chal_sti_synt_N"/>
    <property type="match status" value="1"/>
</dbReference>
<keyword evidence="7" id="KW-1185">Reference proteome</keyword>
<evidence type="ECO:0000313" key="7">
    <source>
        <dbReference type="Proteomes" id="UP001316189"/>
    </source>
</evidence>
<protein>
    <submittedName>
        <fullName evidence="6">Type III polyketide synthase</fullName>
    </submittedName>
</protein>
<dbReference type="SUPFAM" id="SSF53901">
    <property type="entry name" value="Thiolase-like"/>
    <property type="match status" value="2"/>
</dbReference>
<organism evidence="6 7">
    <name type="scientific">Cellulomonas chengniuliangii</name>
    <dbReference type="NCBI Taxonomy" id="2968084"/>
    <lineage>
        <taxon>Bacteria</taxon>
        <taxon>Bacillati</taxon>
        <taxon>Actinomycetota</taxon>
        <taxon>Actinomycetes</taxon>
        <taxon>Micrococcales</taxon>
        <taxon>Cellulomonadaceae</taxon>
        <taxon>Cellulomonas</taxon>
    </lineage>
</organism>
<dbReference type="InterPro" id="IPR001099">
    <property type="entry name" value="Chalcone/stilbene_synt_N"/>
</dbReference>
<evidence type="ECO:0000256" key="1">
    <source>
        <dbReference type="ARBA" id="ARBA00005531"/>
    </source>
</evidence>
<dbReference type="EMBL" id="CP101988">
    <property type="protein sequence ID" value="UUI76595.1"/>
    <property type="molecule type" value="Genomic_DNA"/>
</dbReference>
<dbReference type="InterPro" id="IPR016039">
    <property type="entry name" value="Thiolase-like"/>
</dbReference>
<dbReference type="InterPro" id="IPR011141">
    <property type="entry name" value="Polyketide_synthase_type-III"/>
</dbReference>
<dbReference type="Proteomes" id="UP001316189">
    <property type="component" value="Chromosome"/>
</dbReference>
<dbReference type="InterPro" id="IPR012328">
    <property type="entry name" value="Chalcone/stilbene_synt_C"/>
</dbReference>
<comment type="similarity">
    <text evidence="1">Belongs to the thiolase-like superfamily. Chalcone/stilbene synthases family.</text>
</comment>
<feature type="domain" description="Chalcone/stilbene synthase N-terminal" evidence="4">
    <location>
        <begin position="4"/>
        <end position="201"/>
    </location>
</feature>
<dbReference type="CDD" id="cd00831">
    <property type="entry name" value="CHS_like"/>
    <property type="match status" value="1"/>
</dbReference>
<evidence type="ECO:0000256" key="2">
    <source>
        <dbReference type="ARBA" id="ARBA00022679"/>
    </source>
</evidence>
<feature type="domain" description="Chalcone/stilbene synthase C-terminal" evidence="5">
    <location>
        <begin position="219"/>
        <end position="354"/>
    </location>
</feature>
<name>A0ABY5L1D8_9CELL</name>